<dbReference type="AlphaFoldDB" id="A0A4Z2IQS6"/>
<protein>
    <submittedName>
        <fullName evidence="1">Uncharacterized protein</fullName>
    </submittedName>
</protein>
<keyword evidence="2" id="KW-1185">Reference proteome</keyword>
<reference evidence="1 2" key="1">
    <citation type="submission" date="2019-03" db="EMBL/GenBank/DDBJ databases">
        <title>First draft genome of Liparis tanakae, snailfish: a comprehensive survey of snailfish specific genes.</title>
        <authorList>
            <person name="Kim W."/>
            <person name="Song I."/>
            <person name="Jeong J.-H."/>
            <person name="Kim D."/>
            <person name="Kim S."/>
            <person name="Ryu S."/>
            <person name="Song J.Y."/>
            <person name="Lee S.K."/>
        </authorList>
    </citation>
    <scope>NUCLEOTIDE SEQUENCE [LARGE SCALE GENOMIC DNA]</scope>
    <source>
        <tissue evidence="1">Muscle</tissue>
    </source>
</reference>
<comment type="caution">
    <text evidence="1">The sequence shown here is derived from an EMBL/GenBank/DDBJ whole genome shotgun (WGS) entry which is preliminary data.</text>
</comment>
<dbReference type="EMBL" id="SRLO01000056">
    <property type="protein sequence ID" value="TNN80216.1"/>
    <property type="molecule type" value="Genomic_DNA"/>
</dbReference>
<gene>
    <name evidence="1" type="ORF">EYF80_009541</name>
</gene>
<accession>A0A4Z2IQS6</accession>
<proteinExistence type="predicted"/>
<organism evidence="1 2">
    <name type="scientific">Liparis tanakae</name>
    <name type="common">Tanaka's snailfish</name>
    <dbReference type="NCBI Taxonomy" id="230148"/>
    <lineage>
        <taxon>Eukaryota</taxon>
        <taxon>Metazoa</taxon>
        <taxon>Chordata</taxon>
        <taxon>Craniata</taxon>
        <taxon>Vertebrata</taxon>
        <taxon>Euteleostomi</taxon>
        <taxon>Actinopterygii</taxon>
        <taxon>Neopterygii</taxon>
        <taxon>Teleostei</taxon>
        <taxon>Neoteleostei</taxon>
        <taxon>Acanthomorphata</taxon>
        <taxon>Eupercaria</taxon>
        <taxon>Perciformes</taxon>
        <taxon>Cottioidei</taxon>
        <taxon>Cottales</taxon>
        <taxon>Liparidae</taxon>
        <taxon>Liparis</taxon>
    </lineage>
</organism>
<evidence type="ECO:0000313" key="2">
    <source>
        <dbReference type="Proteomes" id="UP000314294"/>
    </source>
</evidence>
<dbReference type="Proteomes" id="UP000314294">
    <property type="component" value="Unassembled WGS sequence"/>
</dbReference>
<sequence>MSVSVDVGTGLQCELSETGRVWEPGTISLSLLTHLAARGEEEEEQPVLFCSSGLSSSCRTQMKIRRLQPCSSKAVIVKAPTTHHKLAGTKQTQR</sequence>
<evidence type="ECO:0000313" key="1">
    <source>
        <dbReference type="EMBL" id="TNN80216.1"/>
    </source>
</evidence>
<name>A0A4Z2IQS6_9TELE</name>